<dbReference type="STRING" id="1071382.H2AMD4"/>
<reference evidence="2 3" key="1">
    <citation type="journal article" date="2011" name="Proc. Natl. Acad. Sci. U.S.A.">
        <title>Evolutionary erosion of yeast sex chromosomes by mating-type switching accidents.</title>
        <authorList>
            <person name="Gordon J.L."/>
            <person name="Armisen D."/>
            <person name="Proux-Wera E."/>
            <person name="Oheigeartaigh S.S."/>
            <person name="Byrne K.P."/>
            <person name="Wolfe K.H."/>
        </authorList>
    </citation>
    <scope>NUCLEOTIDE SEQUENCE [LARGE SCALE GENOMIC DNA]</scope>
    <source>
        <strain evidence="3">ATCC 22294 / BCRC 22015 / CBS 2517 / CECT 1963 / NBRC 1671 / NRRL Y-8276</strain>
    </source>
</reference>
<gene>
    <name evidence="2" type="primary">KAFR0A00960</name>
    <name evidence="2" type="ORF">KAFR_0A00960</name>
</gene>
<name>H2AMD4_KAZAF</name>
<protein>
    <submittedName>
        <fullName evidence="2">Uncharacterized protein</fullName>
    </submittedName>
</protein>
<keyword evidence="1" id="KW-0472">Membrane</keyword>
<dbReference type="Proteomes" id="UP000005220">
    <property type="component" value="Chromosome 1"/>
</dbReference>
<accession>H2AMD4</accession>
<keyword evidence="1" id="KW-0812">Transmembrane</keyword>
<dbReference type="AlphaFoldDB" id="H2AMD4"/>
<dbReference type="FunCoup" id="H2AMD4">
    <property type="interactions" value="18"/>
</dbReference>
<dbReference type="OrthoDB" id="5308060at2759"/>
<dbReference type="RefSeq" id="XP_003954669.1">
    <property type="nucleotide sequence ID" value="XM_003954620.1"/>
</dbReference>
<proteinExistence type="predicted"/>
<dbReference type="InParanoid" id="H2AMD4"/>
<evidence type="ECO:0000256" key="1">
    <source>
        <dbReference type="SAM" id="Phobius"/>
    </source>
</evidence>
<keyword evidence="3" id="KW-1185">Reference proteome</keyword>
<sequence>MVSMENRGNEDFVDRVFDLGTRYIDKCYRLIDSSGQAVVDRLKDMAEDWALTPSGNIPERTGTMGGSMLRKLFPGLNGSQCGKSQYWLYGLGTSATVLVLFWKLASIPSRLPQNESLCVLILGDMSDPIVRSQVMDLYARRFTVFICSENAEKFKKYKDETDFLIPIDASSSTDLQKFIDYLNSSSLPNGRLASILFMPNLSYQPSGELSMEALQYEIKSNILISYNTLIKLLPHLLTTSRNKTQLILFNPSLSYNLQMSNHPTELFISGFVSSIYHSLQKYDSLNVMMIHLGLFQIQGQLSNYKYLKWSGSSIQSGLHSPVYKIIMSANGTPVQKLLLWFRTLFGRHPVFFLGRLSFISTWSIFPLMLRFKRFLSAKNRQVRNFFYL</sequence>
<organism evidence="2 3">
    <name type="scientific">Kazachstania africana (strain ATCC 22294 / BCRC 22015 / CBS 2517 / CECT 1963 / NBRC 1671 / NRRL Y-8276)</name>
    <name type="common">Yeast</name>
    <name type="synonym">Kluyveromyces africanus</name>
    <dbReference type="NCBI Taxonomy" id="1071382"/>
    <lineage>
        <taxon>Eukaryota</taxon>
        <taxon>Fungi</taxon>
        <taxon>Dikarya</taxon>
        <taxon>Ascomycota</taxon>
        <taxon>Saccharomycotina</taxon>
        <taxon>Saccharomycetes</taxon>
        <taxon>Saccharomycetales</taxon>
        <taxon>Saccharomycetaceae</taxon>
        <taxon>Kazachstania</taxon>
    </lineage>
</organism>
<keyword evidence="1" id="KW-1133">Transmembrane helix</keyword>
<dbReference type="KEGG" id="kaf:KAFR_0A00960"/>
<dbReference type="InterPro" id="IPR013952">
    <property type="entry name" value="DUF1776_fun"/>
</dbReference>
<evidence type="ECO:0000313" key="2">
    <source>
        <dbReference type="EMBL" id="CCF55534.1"/>
    </source>
</evidence>
<dbReference type="GeneID" id="13886440"/>
<dbReference type="eggNOG" id="ENOG502QUU7">
    <property type="taxonomic scope" value="Eukaryota"/>
</dbReference>
<feature type="transmembrane region" description="Helical" evidence="1">
    <location>
        <begin position="350"/>
        <end position="371"/>
    </location>
</feature>
<evidence type="ECO:0000313" key="3">
    <source>
        <dbReference type="Proteomes" id="UP000005220"/>
    </source>
</evidence>
<dbReference type="Pfam" id="PF08643">
    <property type="entry name" value="DUF1776"/>
    <property type="match status" value="1"/>
</dbReference>
<dbReference type="EMBL" id="HE650821">
    <property type="protein sequence ID" value="CCF55534.1"/>
    <property type="molecule type" value="Genomic_DNA"/>
</dbReference>
<dbReference type="HOGENOM" id="CLU_059030_1_0_1"/>